<evidence type="ECO:0000313" key="1">
    <source>
        <dbReference type="EMBL" id="GAA3584663.1"/>
    </source>
</evidence>
<dbReference type="InterPro" id="IPR013320">
    <property type="entry name" value="ConA-like_dom_sf"/>
</dbReference>
<keyword evidence="2" id="KW-1185">Reference proteome</keyword>
<evidence type="ECO:0000313" key="2">
    <source>
        <dbReference type="Proteomes" id="UP001500954"/>
    </source>
</evidence>
<accession>A0ABP6YK78</accession>
<protein>
    <recommendedName>
        <fullName evidence="3">LamG domain-containing protein</fullName>
    </recommendedName>
</protein>
<comment type="caution">
    <text evidence="1">The sequence shown here is derived from an EMBL/GenBank/DDBJ whole genome shotgun (WGS) entry which is preliminary data.</text>
</comment>
<dbReference type="PANTHER" id="PTHR47635">
    <property type="entry name" value="CUB DOMAIN-CONTAINING PROTEIN"/>
    <property type="match status" value="1"/>
</dbReference>
<name>A0ABP6YK78_9FLAO</name>
<dbReference type="Pfam" id="PF13385">
    <property type="entry name" value="Laminin_G_3"/>
    <property type="match status" value="2"/>
</dbReference>
<dbReference type="Gene3D" id="2.60.120.200">
    <property type="match status" value="2"/>
</dbReference>
<evidence type="ECO:0008006" key="3">
    <source>
        <dbReference type="Google" id="ProtNLM"/>
    </source>
</evidence>
<reference evidence="2" key="1">
    <citation type="journal article" date="2019" name="Int. J. Syst. Evol. Microbiol.">
        <title>The Global Catalogue of Microorganisms (GCM) 10K type strain sequencing project: providing services to taxonomists for standard genome sequencing and annotation.</title>
        <authorList>
            <consortium name="The Broad Institute Genomics Platform"/>
            <consortium name="The Broad Institute Genome Sequencing Center for Infectious Disease"/>
            <person name="Wu L."/>
            <person name="Ma J."/>
        </authorList>
    </citation>
    <scope>NUCLEOTIDE SEQUENCE [LARGE SCALE GENOMIC DNA]</scope>
    <source>
        <strain evidence="2">JCM 17111</strain>
    </source>
</reference>
<dbReference type="EMBL" id="BAABCY010000103">
    <property type="protein sequence ID" value="GAA3584663.1"/>
    <property type="molecule type" value="Genomic_DNA"/>
</dbReference>
<dbReference type="Proteomes" id="UP001500954">
    <property type="component" value="Unassembled WGS sequence"/>
</dbReference>
<organism evidence="1 2">
    <name type="scientific">Snuella lapsa</name>
    <dbReference type="NCBI Taxonomy" id="870481"/>
    <lineage>
        <taxon>Bacteria</taxon>
        <taxon>Pseudomonadati</taxon>
        <taxon>Bacteroidota</taxon>
        <taxon>Flavobacteriia</taxon>
        <taxon>Flavobacteriales</taxon>
        <taxon>Flavobacteriaceae</taxon>
        <taxon>Snuella</taxon>
    </lineage>
</organism>
<dbReference type="SUPFAM" id="SSF49899">
    <property type="entry name" value="Concanavalin A-like lectins/glucanases"/>
    <property type="match status" value="2"/>
</dbReference>
<proteinExistence type="predicted"/>
<dbReference type="PANTHER" id="PTHR47635:SF2">
    <property type="entry name" value="LAMG-LIKE JELLYROLL FOLD DOMAIN-CONTAINING PROTEIN"/>
    <property type="match status" value="1"/>
</dbReference>
<sequence>MIIGCTTDLNVDGYYEFSEEFLNNTKVSILHKNPNTGLDYTQEELDMLTYDPSEKESYLEGQDVVLTLVTINMPSEVKVVGADLSVLETITEFTMVDGKYHAKSFESTLEDLGLLEADDTNKLTFKITYPAGPPISISFQVKRIEPNAGEDFFVYLKNSTGETIGLLTDDDVALRVKDPEVGSILTFEGASNKVEILDAHGSLDFRNTQNYSIGIWVNTTSSNNDPAIISDKDWGSGGNPGFVIVYKGGVWGLNASDGSSRIDLEGSAINDGNWHFLMATFDRSGNASIYKDGVLEGAADISGLGDMTSGYPIRIGQDGTGNYGVPFNGNIGNAYIYDYALSASEIQSISTVTTGVQLRTAAGTTSNVAVTNNGGVVSLEENRYTYSFDGTTSATLEDGADLSFRYDGDFSIATWVNTTATNSDPAIISDKDWGSGGNKGFVLIFKGSVWGMNAGDGNGNRIDMEGTEINDGEWHFIVATFDRNGNATIYQDGEKVGETNMSALGNMDSGFPIRLAQDGTDNYGHFFNGKVANSMIFDYVLSPVEVTSLYNE</sequence>
<gene>
    <name evidence="1" type="ORF">GCM10022395_35810</name>
</gene>